<dbReference type="InterPro" id="IPR024453">
    <property type="entry name" value="Peptidase_C92"/>
</dbReference>
<reference evidence="1 2" key="1">
    <citation type="journal article" date="2017" name="Genome Announc.">
        <title>Draft Genome Sequences of Salinivibrio proteolyticus, Salinivibrio sharmensis, Salinivibrio siamensis, Salinivibrio costicola subsp. alcaliphilus, Salinivibrio costicola subsp. vallismortis, and 29 New Isolates Belonging to the Genus Salinivibrio.</title>
        <authorList>
            <person name="Lopez-Hermoso C."/>
            <person name="de la Haba R.R."/>
            <person name="Sanchez-Porro C."/>
            <person name="Bayliss S.C."/>
            <person name="Feil E.J."/>
            <person name="Ventosa A."/>
        </authorList>
    </citation>
    <scope>NUCLEOTIDE SEQUENCE [LARGE SCALE GENOMIC DNA]</scope>
    <source>
        <strain evidence="1 2">JCM 14472</strain>
    </source>
</reference>
<dbReference type="Proteomes" id="UP000189410">
    <property type="component" value="Unassembled WGS sequence"/>
</dbReference>
<evidence type="ECO:0008006" key="3">
    <source>
        <dbReference type="Google" id="ProtNLM"/>
    </source>
</evidence>
<dbReference type="Gene3D" id="3.90.1720.10">
    <property type="entry name" value="endopeptidase domain like (from Nostoc punctiforme)"/>
    <property type="match status" value="1"/>
</dbReference>
<dbReference type="EMBL" id="MUFB01000004">
    <property type="protein sequence ID" value="OOE86854.1"/>
    <property type="molecule type" value="Genomic_DNA"/>
</dbReference>
<keyword evidence="2" id="KW-1185">Reference proteome</keyword>
<protein>
    <recommendedName>
        <fullName evidence="3">Permuted papain-like amidase YaeF/Yiix C92 family enzyme</fullName>
    </recommendedName>
</protein>
<dbReference type="Pfam" id="PF05708">
    <property type="entry name" value="Peptidase_C92"/>
    <property type="match status" value="1"/>
</dbReference>
<gene>
    <name evidence="1" type="ORF">BZG73_03160</name>
</gene>
<dbReference type="SUPFAM" id="SSF54001">
    <property type="entry name" value="Cysteine proteinases"/>
    <property type="match status" value="1"/>
</dbReference>
<accession>A0ABX3KDD7</accession>
<name>A0ABX3KDD7_9GAMM</name>
<dbReference type="InterPro" id="IPR038765">
    <property type="entry name" value="Papain-like_cys_pep_sf"/>
</dbReference>
<sequence>MAYLLDLQKLKLGDIILQAGDTKFSAWIKAGTRSYYSHAMIYVGNSIIHALTDGVYSTNPQRILVERPEDLIVLRKKGGLNSKQESIITEFSRNLSGSLYNIPEAGASLIFNKFNKDAVTSDQFCSRLVAQSYQQAGLSIVKNVDYCSPENIHKSDKLVKINGCTRQALEKEIEFANSEDPIKENQKRTFEWLNKSRGDFAEKGIVIQSENDVQQALMNHPELDSKICEYVIDSGYLEHYDFDKKVNPHRYNLESFLTKAGSPEKALDLFYGEINKEPGEITRHTTSYFRAGLNFSHLGLRYSQLNQELYKNLLGMSLERLEVLCGFAKLIRQPKLIEICDYQIQYLRKLI</sequence>
<proteinExistence type="predicted"/>
<evidence type="ECO:0000313" key="1">
    <source>
        <dbReference type="EMBL" id="OOE86854.1"/>
    </source>
</evidence>
<comment type="caution">
    <text evidence="1">The sequence shown here is derived from an EMBL/GenBank/DDBJ whole genome shotgun (WGS) entry which is preliminary data.</text>
</comment>
<dbReference type="RefSeq" id="WP_077667558.1">
    <property type="nucleotide sequence ID" value="NZ_MUFB01000004.1"/>
</dbReference>
<evidence type="ECO:0000313" key="2">
    <source>
        <dbReference type="Proteomes" id="UP000189410"/>
    </source>
</evidence>
<organism evidence="1 2">
    <name type="scientific">Salinivibrio siamensis</name>
    <dbReference type="NCBI Taxonomy" id="414286"/>
    <lineage>
        <taxon>Bacteria</taxon>
        <taxon>Pseudomonadati</taxon>
        <taxon>Pseudomonadota</taxon>
        <taxon>Gammaproteobacteria</taxon>
        <taxon>Vibrionales</taxon>
        <taxon>Vibrionaceae</taxon>
        <taxon>Salinivibrio</taxon>
    </lineage>
</organism>